<comment type="caution">
    <text evidence="2">The sequence shown here is derived from an EMBL/GenBank/DDBJ whole genome shotgun (WGS) entry which is preliminary data.</text>
</comment>
<protein>
    <submittedName>
        <fullName evidence="2">Stage II sporulation protein P (SpoIIP)</fullName>
    </submittedName>
</protein>
<dbReference type="RefSeq" id="WP_161823032.1">
    <property type="nucleotide sequence ID" value="NZ_LSRS01000007.1"/>
</dbReference>
<dbReference type="Gene3D" id="3.40.630.40">
    <property type="entry name" value="Zn-dependent exopeptidases"/>
    <property type="match status" value="1"/>
</dbReference>
<dbReference type="OrthoDB" id="1633470at2"/>
<evidence type="ECO:0000313" key="2">
    <source>
        <dbReference type="EMBL" id="KAF1084101.1"/>
    </source>
</evidence>
<keyword evidence="3" id="KW-1185">Reference proteome</keyword>
<evidence type="ECO:0000313" key="3">
    <source>
        <dbReference type="Proteomes" id="UP000798488"/>
    </source>
</evidence>
<feature type="transmembrane region" description="Helical" evidence="1">
    <location>
        <begin position="21"/>
        <end position="45"/>
    </location>
</feature>
<dbReference type="InterPro" id="IPR010897">
    <property type="entry name" value="Spore_II_P"/>
</dbReference>
<keyword evidence="1" id="KW-1133">Transmembrane helix</keyword>
<sequence length="356" mass="39235">MYPVYNYHYRRYGPRVRFKPVLYLVIFVMLAIILINCLVVLYPVLSKVGHGLLNLLLAWNDRDPRGVIRVAVPVMAWSGSKEDTPQVAGTGVLTAQLARLFSLDQQRQMQILAYQMPLLAGVVKPEEPTALVTAPKLEPVPDPEAAQPPQSLSAQSLVAIYNTHTGETYALTDGMERLTAKRGGVVKVAEALEDELEKKYGVRVARSDVINDTNYNSAYTVSQGTLQKLLEDNPAVQVVLDIHRDAGKPRKDSLVSVDGQQVAPVLIVVGSDARSPFPTWRQNYSFAQELAAEIDKQYPGLCLGVRIKEGRYNQFLHPRAVLLEMGSVSNSTEEAVAAARMLAGPVAEMVKRNLDS</sequence>
<dbReference type="NCBIfam" id="TIGR02867">
    <property type="entry name" value="spore_II_P"/>
    <property type="match status" value="1"/>
</dbReference>
<name>A0A9D3AX75_9FIRM</name>
<dbReference type="SUPFAM" id="SSF53187">
    <property type="entry name" value="Zn-dependent exopeptidases"/>
    <property type="match status" value="1"/>
</dbReference>
<evidence type="ECO:0000256" key="1">
    <source>
        <dbReference type="SAM" id="Phobius"/>
    </source>
</evidence>
<dbReference type="Pfam" id="PF07454">
    <property type="entry name" value="SpoIIP"/>
    <property type="match status" value="1"/>
</dbReference>
<dbReference type="AlphaFoldDB" id="A0A9D3AX75"/>
<organism evidence="2 3">
    <name type="scientific">Sporotomaculum syntrophicum</name>
    <dbReference type="NCBI Taxonomy" id="182264"/>
    <lineage>
        <taxon>Bacteria</taxon>
        <taxon>Bacillati</taxon>
        <taxon>Bacillota</taxon>
        <taxon>Clostridia</taxon>
        <taxon>Eubacteriales</taxon>
        <taxon>Desulfallaceae</taxon>
        <taxon>Sporotomaculum</taxon>
    </lineage>
</organism>
<dbReference type="Proteomes" id="UP000798488">
    <property type="component" value="Unassembled WGS sequence"/>
</dbReference>
<reference evidence="2" key="1">
    <citation type="submission" date="2016-02" db="EMBL/GenBank/DDBJ databases">
        <title>Draft Genome Sequence of Sporotomaculum syntrophicum Strain FB, a Syntrophic Benzoate Degrader.</title>
        <authorList>
            <person name="Nobu M.K."/>
            <person name="Narihiro T."/>
            <person name="Qiu Y.-L."/>
            <person name="Ohashi A."/>
            <person name="Liu W.-T."/>
            <person name="Yuji S."/>
        </authorList>
    </citation>
    <scope>NUCLEOTIDE SEQUENCE</scope>
    <source>
        <strain evidence="2">FB</strain>
    </source>
</reference>
<keyword evidence="1" id="KW-0812">Transmembrane</keyword>
<keyword evidence="1" id="KW-0472">Membrane</keyword>
<dbReference type="EMBL" id="LSRS01000007">
    <property type="protein sequence ID" value="KAF1084101.1"/>
    <property type="molecule type" value="Genomic_DNA"/>
</dbReference>
<accession>A0A9D3AX75</accession>
<gene>
    <name evidence="2" type="ORF">SPSYN_02753</name>
</gene>
<proteinExistence type="predicted"/>